<feature type="region of interest" description="Disordered" evidence="2">
    <location>
        <begin position="1"/>
        <end position="51"/>
    </location>
</feature>
<organism evidence="3 4">
    <name type="scientific">Hydnum rufescens UP504</name>
    <dbReference type="NCBI Taxonomy" id="1448309"/>
    <lineage>
        <taxon>Eukaryota</taxon>
        <taxon>Fungi</taxon>
        <taxon>Dikarya</taxon>
        <taxon>Basidiomycota</taxon>
        <taxon>Agaricomycotina</taxon>
        <taxon>Agaricomycetes</taxon>
        <taxon>Cantharellales</taxon>
        <taxon>Hydnaceae</taxon>
        <taxon>Hydnum</taxon>
    </lineage>
</organism>
<proteinExistence type="predicted"/>
<accession>A0A9P6DXY2</accession>
<reference evidence="3" key="1">
    <citation type="journal article" date="2020" name="Nat. Commun.">
        <title>Large-scale genome sequencing of mycorrhizal fungi provides insights into the early evolution of symbiotic traits.</title>
        <authorList>
            <person name="Miyauchi S."/>
            <person name="Kiss E."/>
            <person name="Kuo A."/>
            <person name="Drula E."/>
            <person name="Kohler A."/>
            <person name="Sanchez-Garcia M."/>
            <person name="Morin E."/>
            <person name="Andreopoulos B."/>
            <person name="Barry K.W."/>
            <person name="Bonito G."/>
            <person name="Buee M."/>
            <person name="Carver A."/>
            <person name="Chen C."/>
            <person name="Cichocki N."/>
            <person name="Clum A."/>
            <person name="Culley D."/>
            <person name="Crous P.W."/>
            <person name="Fauchery L."/>
            <person name="Girlanda M."/>
            <person name="Hayes R.D."/>
            <person name="Keri Z."/>
            <person name="LaButti K."/>
            <person name="Lipzen A."/>
            <person name="Lombard V."/>
            <person name="Magnuson J."/>
            <person name="Maillard F."/>
            <person name="Murat C."/>
            <person name="Nolan M."/>
            <person name="Ohm R.A."/>
            <person name="Pangilinan J."/>
            <person name="Pereira M.F."/>
            <person name="Perotto S."/>
            <person name="Peter M."/>
            <person name="Pfister S."/>
            <person name="Riley R."/>
            <person name="Sitrit Y."/>
            <person name="Stielow J.B."/>
            <person name="Szollosi G."/>
            <person name="Zifcakova L."/>
            <person name="Stursova M."/>
            <person name="Spatafora J.W."/>
            <person name="Tedersoo L."/>
            <person name="Vaario L.M."/>
            <person name="Yamada A."/>
            <person name="Yan M."/>
            <person name="Wang P."/>
            <person name="Xu J."/>
            <person name="Bruns T."/>
            <person name="Baldrian P."/>
            <person name="Vilgalys R."/>
            <person name="Dunand C."/>
            <person name="Henrissat B."/>
            <person name="Grigoriev I.V."/>
            <person name="Hibbett D."/>
            <person name="Nagy L.G."/>
            <person name="Martin F.M."/>
        </authorList>
    </citation>
    <scope>NUCLEOTIDE SEQUENCE</scope>
    <source>
        <strain evidence="3">UP504</strain>
    </source>
</reference>
<evidence type="ECO:0000256" key="2">
    <source>
        <dbReference type="SAM" id="MobiDB-lite"/>
    </source>
</evidence>
<keyword evidence="1" id="KW-0175">Coiled coil</keyword>
<sequence length="209" mass="23359">MVSLRSFALTRNQRLMPKRAKKPVAKQAKVEPGHSESSQVQHEAPEATPSRFNDLKNQLELHSRDIKTLLATNERLETTIERHEATIERHEATNQLQARTNEDLEDRLHTTSLAAAGDRAAINKIRNRILLDLGPKKLSRIHMPLQELGDLKVPLSKLGGFGPLGRAVSEHVRTFQDQCKLEGARASDVGTTNVTATDRNAEGWRCHST</sequence>
<protein>
    <submittedName>
        <fullName evidence="3">Uncharacterized protein</fullName>
    </submittedName>
</protein>
<evidence type="ECO:0000313" key="4">
    <source>
        <dbReference type="Proteomes" id="UP000886523"/>
    </source>
</evidence>
<dbReference type="AlphaFoldDB" id="A0A9P6DXY2"/>
<dbReference type="Proteomes" id="UP000886523">
    <property type="component" value="Unassembled WGS sequence"/>
</dbReference>
<feature type="coiled-coil region" evidence="1">
    <location>
        <begin position="52"/>
        <end position="107"/>
    </location>
</feature>
<gene>
    <name evidence="3" type="ORF">BS47DRAFT_417666</name>
</gene>
<evidence type="ECO:0000256" key="1">
    <source>
        <dbReference type="SAM" id="Coils"/>
    </source>
</evidence>
<evidence type="ECO:0000313" key="3">
    <source>
        <dbReference type="EMBL" id="KAF9517912.1"/>
    </source>
</evidence>
<dbReference type="EMBL" id="MU128928">
    <property type="protein sequence ID" value="KAF9517912.1"/>
    <property type="molecule type" value="Genomic_DNA"/>
</dbReference>
<name>A0A9P6DXY2_9AGAM</name>
<keyword evidence="4" id="KW-1185">Reference proteome</keyword>
<comment type="caution">
    <text evidence="3">The sequence shown here is derived from an EMBL/GenBank/DDBJ whole genome shotgun (WGS) entry which is preliminary data.</text>
</comment>